<dbReference type="AlphaFoldDB" id="A0A1Z4JQF9"/>
<evidence type="ECO:0000256" key="1">
    <source>
        <dbReference type="SAM" id="Phobius"/>
    </source>
</evidence>
<gene>
    <name evidence="2" type="ORF">NIES2135_58150</name>
</gene>
<protein>
    <submittedName>
        <fullName evidence="2">Uncharacterized protein</fullName>
    </submittedName>
</protein>
<accession>A0A1Z4JQF9</accession>
<keyword evidence="1" id="KW-1133">Transmembrane helix</keyword>
<dbReference type="EMBL" id="AP018203">
    <property type="protein sequence ID" value="BAY58940.1"/>
    <property type="molecule type" value="Genomic_DNA"/>
</dbReference>
<name>A0A1Z4JQF9_LEPBY</name>
<keyword evidence="3" id="KW-1185">Reference proteome</keyword>
<reference evidence="2 3" key="1">
    <citation type="submission" date="2017-06" db="EMBL/GenBank/DDBJ databases">
        <title>Genome sequencing of cyanobaciteial culture collection at National Institute for Environmental Studies (NIES).</title>
        <authorList>
            <person name="Hirose Y."/>
            <person name="Shimura Y."/>
            <person name="Fujisawa T."/>
            <person name="Nakamura Y."/>
            <person name="Kawachi M."/>
        </authorList>
    </citation>
    <scope>NUCLEOTIDE SEQUENCE [LARGE SCALE GENOMIC DNA]</scope>
    <source>
        <strain evidence="2 3">NIES-2135</strain>
    </source>
</reference>
<organism evidence="2 3">
    <name type="scientific">Leptolyngbya boryana NIES-2135</name>
    <dbReference type="NCBI Taxonomy" id="1973484"/>
    <lineage>
        <taxon>Bacteria</taxon>
        <taxon>Bacillati</taxon>
        <taxon>Cyanobacteriota</taxon>
        <taxon>Cyanophyceae</taxon>
        <taxon>Leptolyngbyales</taxon>
        <taxon>Leptolyngbyaceae</taxon>
        <taxon>Leptolyngbya group</taxon>
        <taxon>Leptolyngbya</taxon>
    </lineage>
</organism>
<keyword evidence="1" id="KW-0472">Membrane</keyword>
<evidence type="ECO:0000313" key="3">
    <source>
        <dbReference type="Proteomes" id="UP000217895"/>
    </source>
</evidence>
<proteinExistence type="predicted"/>
<keyword evidence="1" id="KW-0812">Transmembrane</keyword>
<dbReference type="Proteomes" id="UP000217895">
    <property type="component" value="Chromosome"/>
</dbReference>
<sequence>MELKEIANLLLGFFLGVFGSWLFWKYLLFLQPRVKISRILLKGSHHIRTNEIVYRIKIYNSGRRQVVDLVASATVVRVKEKNRYITLRELKLSFDGQIPSLGAVQDFGNPLHAISPVFHFQILDEINLEGQLADDEWIFFTLSARDALSGTDKVQRVAFNRDNIKKGKFLYGLTFDIAEHRANNSVGAD</sequence>
<evidence type="ECO:0000313" key="2">
    <source>
        <dbReference type="EMBL" id="BAY58940.1"/>
    </source>
</evidence>
<feature type="transmembrane region" description="Helical" evidence="1">
    <location>
        <begin position="6"/>
        <end position="28"/>
    </location>
</feature>